<evidence type="ECO:0000313" key="2">
    <source>
        <dbReference type="Proteomes" id="UP001309876"/>
    </source>
</evidence>
<organism evidence="1 2">
    <name type="scientific">Lithohypha guttulata</name>
    <dbReference type="NCBI Taxonomy" id="1690604"/>
    <lineage>
        <taxon>Eukaryota</taxon>
        <taxon>Fungi</taxon>
        <taxon>Dikarya</taxon>
        <taxon>Ascomycota</taxon>
        <taxon>Pezizomycotina</taxon>
        <taxon>Eurotiomycetes</taxon>
        <taxon>Chaetothyriomycetidae</taxon>
        <taxon>Chaetothyriales</taxon>
        <taxon>Trichomeriaceae</taxon>
        <taxon>Lithohypha</taxon>
    </lineage>
</organism>
<reference evidence="1 2" key="1">
    <citation type="submission" date="2023-08" db="EMBL/GenBank/DDBJ databases">
        <title>Black Yeasts Isolated from many extreme environments.</title>
        <authorList>
            <person name="Coleine C."/>
            <person name="Stajich J.E."/>
            <person name="Selbmann L."/>
        </authorList>
    </citation>
    <scope>NUCLEOTIDE SEQUENCE [LARGE SCALE GENOMIC DNA]</scope>
    <source>
        <strain evidence="1 2">CCFEE 5910</strain>
    </source>
</reference>
<dbReference type="EMBL" id="JAVRRJ010000001">
    <property type="protein sequence ID" value="KAK5091044.1"/>
    <property type="molecule type" value="Genomic_DNA"/>
</dbReference>
<dbReference type="AlphaFoldDB" id="A0AAN7T5R6"/>
<dbReference type="Proteomes" id="UP001309876">
    <property type="component" value="Unassembled WGS sequence"/>
</dbReference>
<evidence type="ECO:0000313" key="1">
    <source>
        <dbReference type="EMBL" id="KAK5091044.1"/>
    </source>
</evidence>
<gene>
    <name evidence="1" type="ORF">LTR05_001224</name>
</gene>
<sequence>MAFQEQKTEIPAKTSKLHRNSINILLRFHIHLLIQLIPKTSKCTGPAPMAKSISEYTELITRRKFEDSVEQSYAVIGVCYR</sequence>
<accession>A0AAN7T5R6</accession>
<name>A0AAN7T5R6_9EURO</name>
<keyword evidence="2" id="KW-1185">Reference proteome</keyword>
<proteinExistence type="predicted"/>
<protein>
    <submittedName>
        <fullName evidence="1">Uncharacterized protein</fullName>
    </submittedName>
</protein>
<comment type="caution">
    <text evidence="1">The sequence shown here is derived from an EMBL/GenBank/DDBJ whole genome shotgun (WGS) entry which is preliminary data.</text>
</comment>